<dbReference type="GeneID" id="39598291"/>
<gene>
    <name evidence="2" type="ORF">C8Q69DRAFT_444652</name>
</gene>
<protein>
    <submittedName>
        <fullName evidence="2">Uncharacterized protein</fullName>
    </submittedName>
</protein>
<dbReference type="EMBL" id="RCNU01000005">
    <property type="protein sequence ID" value="RWQ95756.1"/>
    <property type="molecule type" value="Genomic_DNA"/>
</dbReference>
<keyword evidence="3" id="KW-1185">Reference proteome</keyword>
<sequence length="253" mass="27284">MRVGIVFAYGDRIDTSGMVAQLFQGGRNNYSVVDGQEQEKGHTAVARFALSKEGPEMRKDKDNSDNGNILHPRGDDDDVVSTGSRSSKTRGSQQLSKLVSGEKKGQLVLWHQAAHSNGHRTPAQDSTGSANQHFSPPGLREARGLGCKKSAADGDRVEEGRMCGSHNSGHWSIFSGEYTGDNNECPDVLLSRPASRRSGCSLKGATMNRPQHRLQANPEAVRKVTGPVDKKVFVPCQAARAHTTGRPRGPSNN</sequence>
<proteinExistence type="predicted"/>
<reference evidence="2 3" key="1">
    <citation type="journal article" date="2018" name="Front. Microbiol.">
        <title>Genomic and genetic insights into a cosmopolitan fungus, Paecilomyces variotii (Eurotiales).</title>
        <authorList>
            <person name="Urquhart A.S."/>
            <person name="Mondo S.J."/>
            <person name="Makela M.R."/>
            <person name="Hane J.K."/>
            <person name="Wiebenga A."/>
            <person name="He G."/>
            <person name="Mihaltcheva S."/>
            <person name="Pangilinan J."/>
            <person name="Lipzen A."/>
            <person name="Barry K."/>
            <person name="de Vries R.P."/>
            <person name="Grigoriev I.V."/>
            <person name="Idnurm A."/>
        </authorList>
    </citation>
    <scope>NUCLEOTIDE SEQUENCE [LARGE SCALE GENOMIC DNA]</scope>
    <source>
        <strain evidence="2 3">CBS 101075</strain>
    </source>
</reference>
<dbReference type="VEuPathDB" id="FungiDB:C8Q69DRAFT_444652"/>
<feature type="compositionally biased region" description="Basic and acidic residues" evidence="1">
    <location>
        <begin position="53"/>
        <end position="64"/>
    </location>
</feature>
<evidence type="ECO:0000313" key="2">
    <source>
        <dbReference type="EMBL" id="RWQ95756.1"/>
    </source>
</evidence>
<name>A0A443HVA1_BYSSP</name>
<dbReference type="AlphaFoldDB" id="A0A443HVA1"/>
<accession>A0A443HVA1</accession>
<evidence type="ECO:0000313" key="3">
    <source>
        <dbReference type="Proteomes" id="UP000283841"/>
    </source>
</evidence>
<dbReference type="Proteomes" id="UP000283841">
    <property type="component" value="Unassembled WGS sequence"/>
</dbReference>
<dbReference type="RefSeq" id="XP_028485401.1">
    <property type="nucleotide sequence ID" value="XM_028629014.1"/>
</dbReference>
<feature type="region of interest" description="Disordered" evidence="1">
    <location>
        <begin position="50"/>
        <end position="102"/>
    </location>
</feature>
<feature type="region of interest" description="Disordered" evidence="1">
    <location>
        <begin position="115"/>
        <end position="153"/>
    </location>
</feature>
<feature type="compositionally biased region" description="Low complexity" evidence="1">
    <location>
        <begin position="80"/>
        <end position="94"/>
    </location>
</feature>
<organism evidence="2 3">
    <name type="scientific">Byssochlamys spectabilis</name>
    <name type="common">Paecilomyces variotii</name>
    <dbReference type="NCBI Taxonomy" id="264951"/>
    <lineage>
        <taxon>Eukaryota</taxon>
        <taxon>Fungi</taxon>
        <taxon>Dikarya</taxon>
        <taxon>Ascomycota</taxon>
        <taxon>Pezizomycotina</taxon>
        <taxon>Eurotiomycetes</taxon>
        <taxon>Eurotiomycetidae</taxon>
        <taxon>Eurotiales</taxon>
        <taxon>Thermoascaceae</taxon>
        <taxon>Paecilomyces</taxon>
    </lineage>
</organism>
<comment type="caution">
    <text evidence="2">The sequence shown here is derived from an EMBL/GenBank/DDBJ whole genome shotgun (WGS) entry which is preliminary data.</text>
</comment>
<evidence type="ECO:0000256" key="1">
    <source>
        <dbReference type="SAM" id="MobiDB-lite"/>
    </source>
</evidence>
<feature type="compositionally biased region" description="Polar residues" evidence="1">
    <location>
        <begin position="123"/>
        <end position="134"/>
    </location>
</feature>